<sequence>MDAVAHIQAGQPTSTPWRYRLDEMAWRDLVEGLKHDSLPFVGLWCDGTDIHALFMPHDMQPLAATLALESGRYPALSPARPVSSFYERMIFDLYGAEAMWGTDVRPLVDHDVWQNSMPLAPVPGAAGDNKGMVAVQPSDAMQAASGTAMGSGPATGGYETPLHVAMVCEGETIRHAETVSGYAHRGMAQRWHKCRVDEANRLSGRYDAGCSAAHQAAFCQAVEHACGQQVGHEVSQLRLVVLELERVTQHLFTLATLARQAGARLVASRCMWFRESLLAKAAPVIGSRLMMDHSVPGGVNLRDTASMGTLCEQIADLAEEIYPPLVTLWQSYPGLSARLAGLAVVESTLLERVGLDGPVARAGGGECDYRRAMRAYEGLWHFNGGRHNGTLEDRAAILLDEVGESLRIIKALGPRLGLSAGGRIELTYEDGEGTGLAEGPWGAVLYWVRLKNGRVDQVFLRNPAYSALMAFEAVLPGQNVADIGLIRTSLGVSAAALDG</sequence>
<dbReference type="PANTHER" id="PTHR43485:SF1">
    <property type="entry name" value="FORMATE HYDROGENLYASE SUBUNIT 5-RELATED"/>
    <property type="match status" value="1"/>
</dbReference>
<dbReference type="Proteomes" id="UP000194639">
    <property type="component" value="Unassembled WGS sequence"/>
</dbReference>
<dbReference type="Pfam" id="PF00346">
    <property type="entry name" value="Complex1_49kDa"/>
    <property type="match status" value="1"/>
</dbReference>
<evidence type="ECO:0000259" key="2">
    <source>
        <dbReference type="Pfam" id="PF00346"/>
    </source>
</evidence>
<evidence type="ECO:0000256" key="1">
    <source>
        <dbReference type="ARBA" id="ARBA00023002"/>
    </source>
</evidence>
<dbReference type="Gene3D" id="1.10.645.10">
    <property type="entry name" value="Cytochrome-c3 Hydrogenase, chain B"/>
    <property type="match status" value="1"/>
</dbReference>
<feature type="domain" description="NADH-quinone oxidoreductase subunit D" evidence="2">
    <location>
        <begin position="269"/>
        <end position="412"/>
    </location>
</feature>
<dbReference type="EMBL" id="JOMO01000052">
    <property type="protein sequence ID" value="OUI79760.1"/>
    <property type="molecule type" value="Genomic_DNA"/>
</dbReference>
<dbReference type="RefSeq" id="WP_086553079.1">
    <property type="nucleotide sequence ID" value="NZ_JOMO01000052.1"/>
</dbReference>
<protein>
    <submittedName>
        <fullName evidence="3">NADH-ubiquinone oxidoreductase</fullName>
    </submittedName>
</protein>
<evidence type="ECO:0000313" key="4">
    <source>
        <dbReference type="Proteomes" id="UP000194639"/>
    </source>
</evidence>
<dbReference type="InterPro" id="IPR029014">
    <property type="entry name" value="NiFe-Hase_large"/>
</dbReference>
<dbReference type="SUPFAM" id="SSF56762">
    <property type="entry name" value="HydB/Nqo4-like"/>
    <property type="match status" value="1"/>
</dbReference>
<dbReference type="InterPro" id="IPR001135">
    <property type="entry name" value="NADH_Q_OxRdtase_suD"/>
</dbReference>
<comment type="caution">
    <text evidence="3">The sequence shown here is derived from an EMBL/GenBank/DDBJ whole genome shotgun (WGS) entry which is preliminary data.</text>
</comment>
<name>A0A251ZYL3_9PROT</name>
<dbReference type="InterPro" id="IPR052197">
    <property type="entry name" value="ComplexI_49kDa-like"/>
</dbReference>
<evidence type="ECO:0000313" key="3">
    <source>
        <dbReference type="EMBL" id="OUI79760.1"/>
    </source>
</evidence>
<keyword evidence="3" id="KW-0830">Ubiquinone</keyword>
<dbReference type="GO" id="GO:0048038">
    <property type="term" value="F:quinone binding"/>
    <property type="evidence" value="ECO:0007669"/>
    <property type="project" value="InterPro"/>
</dbReference>
<reference evidence="3 4" key="1">
    <citation type="submission" date="2014-06" db="EMBL/GenBank/DDBJ databases">
        <authorList>
            <person name="Ju J."/>
            <person name="Zhang J."/>
        </authorList>
    </citation>
    <scope>NUCLEOTIDE SEQUENCE [LARGE SCALE GENOMIC DNA]</scope>
    <source>
        <strain evidence="3">DmW_045</strain>
    </source>
</reference>
<dbReference type="GO" id="GO:0016651">
    <property type="term" value="F:oxidoreductase activity, acting on NAD(P)H"/>
    <property type="evidence" value="ECO:0007669"/>
    <property type="project" value="InterPro"/>
</dbReference>
<dbReference type="PANTHER" id="PTHR43485">
    <property type="entry name" value="HYDROGENASE-4 COMPONENT G"/>
    <property type="match status" value="1"/>
</dbReference>
<keyword evidence="1" id="KW-0560">Oxidoreductase</keyword>
<proteinExistence type="predicted"/>
<dbReference type="AlphaFoldDB" id="A0A251ZYL3"/>
<gene>
    <name evidence="3" type="ORF">HK12_12075</name>
</gene>
<dbReference type="GO" id="GO:0051287">
    <property type="term" value="F:NAD binding"/>
    <property type="evidence" value="ECO:0007669"/>
    <property type="project" value="InterPro"/>
</dbReference>
<accession>A0A251ZYL3</accession>
<organism evidence="3 4">
    <name type="scientific">Acetobacter orientalis</name>
    <dbReference type="NCBI Taxonomy" id="146474"/>
    <lineage>
        <taxon>Bacteria</taxon>
        <taxon>Pseudomonadati</taxon>
        <taxon>Pseudomonadota</taxon>
        <taxon>Alphaproteobacteria</taxon>
        <taxon>Acetobacterales</taxon>
        <taxon>Acetobacteraceae</taxon>
        <taxon>Acetobacter</taxon>
    </lineage>
</organism>